<dbReference type="AlphaFoldDB" id="A0A4V6PV06"/>
<sequence>MHPHSRINHAVLLAIAGLALPTQAQQAQPPAATTLERIEVTGSRIRTISAVSSSPVTSIGREEINSSQPVAVEDVVKGLPSAVPAMGPATNNGTTGAATLDLRGLGSRRSLVLIDGRRMVPFDLDGQVDSNIIPIALLKRIDLVTGGASAVYGADAVTGVANFVLNRQFKGVELSSSYGQSGDGDAGRKRTDITMGGAFADGRGHMVLSLGTAKTTPLLQGQRPFSMVGLSSTNGTQQGSGTGVPGTFQVPSIAGLPAGTPSLANMQIDPATGQLVAPFASYNFNPPNYFITPLDRRQATALATLNLGERLELYADLFHTRSTVVSNLASSATFLNVYQVPIGNPLMPEAMRQQVCQVRGIAAADCVVGNATEVPMAIGRRFTELGPRINDFETRTQQVTVGARGAINDVWSYDTHFASGDTNQVQTRGNWGSNAKVQQALRALSTTACTNPANGCVPLNVFGAEGSITPQMLNFINLNALILAKVKQKVAAGSVSGELGAFKSPWSPDPIGVALGAEYREVFAANASDAASQIQGEVLGTGAPRPDRSGTIEFKEFFAEASVPLLARKPLAHKLGLELGYRRTEMTTQASTSYGSWKLGGDWEPVQGLRVRLMGQRATRAPNTNELFAPQTAGLSNLAIDPCQGNRINAADASTAGTLSNLCRLTGVPLAAVGSLPAPSAGQINNTSGGNLGLGPEVADTQTLGFVFQPTSMPRLTVSVDYFRIQLDKAISAPSVTDVLSDCYDPARNPGLGLNAACALVMRGPLGTFNGATSPGVVTPQSNLGKLWTSGVDLGVNYLLDLKQLGLDARWGKVDLSLNAAFTSDYSVQTTPSAVKRQCLGYYSVACSNLNQSATVSGTGYAPRTKFTQRATWAVGNWTLGYNWRHIGKMQEEPGGTDFLPAYASIKAHNYVDLSASWKVNEMLRLNLSVNNAFDKQPPIVGNTISGTGVNAGNTFPTVYDVIGRYITVGATLKF</sequence>
<evidence type="ECO:0000256" key="9">
    <source>
        <dbReference type="ARBA" id="ARBA00023237"/>
    </source>
</evidence>
<reference evidence="15 16" key="1">
    <citation type="submission" date="2019-03" db="EMBL/GenBank/DDBJ databases">
        <title>Genomic Encyclopedia of Type Strains, Phase IV (KMG-IV): sequencing the most valuable type-strain genomes for metagenomic binning, comparative biology and taxonomic classification.</title>
        <authorList>
            <person name="Goeker M."/>
        </authorList>
    </citation>
    <scope>NUCLEOTIDE SEQUENCE [LARGE SCALE GENOMIC DNA]</scope>
    <source>
        <strain evidence="15 16">DSM 16998</strain>
    </source>
</reference>
<keyword evidence="16" id="KW-1185">Reference proteome</keyword>
<evidence type="ECO:0000313" key="15">
    <source>
        <dbReference type="EMBL" id="TDP58922.1"/>
    </source>
</evidence>
<dbReference type="EMBL" id="SNXS01000020">
    <property type="protein sequence ID" value="TDP58922.1"/>
    <property type="molecule type" value="Genomic_DNA"/>
</dbReference>
<dbReference type="InterPro" id="IPR000531">
    <property type="entry name" value="Beta-barrel_TonB"/>
</dbReference>
<dbReference type="InterPro" id="IPR037066">
    <property type="entry name" value="Plug_dom_sf"/>
</dbReference>
<dbReference type="SUPFAM" id="SSF56935">
    <property type="entry name" value="Porins"/>
    <property type="match status" value="1"/>
</dbReference>
<dbReference type="Pfam" id="PF00593">
    <property type="entry name" value="TonB_dep_Rec_b-barrel"/>
    <property type="match status" value="1"/>
</dbReference>
<evidence type="ECO:0000256" key="10">
    <source>
        <dbReference type="PROSITE-ProRule" id="PRU01360"/>
    </source>
</evidence>
<gene>
    <name evidence="15" type="ORF">DES47_12020</name>
</gene>
<evidence type="ECO:0000256" key="1">
    <source>
        <dbReference type="ARBA" id="ARBA00004571"/>
    </source>
</evidence>
<evidence type="ECO:0000256" key="4">
    <source>
        <dbReference type="ARBA" id="ARBA00022452"/>
    </source>
</evidence>
<keyword evidence="4 10" id="KW-1134">Transmembrane beta strand</keyword>
<dbReference type="PANTHER" id="PTHR47234:SF2">
    <property type="entry name" value="TONB-DEPENDENT RECEPTOR"/>
    <property type="match status" value="1"/>
</dbReference>
<dbReference type="InterPro" id="IPR036942">
    <property type="entry name" value="Beta-barrel_TonB_sf"/>
</dbReference>
<dbReference type="PANTHER" id="PTHR47234">
    <property type="match status" value="1"/>
</dbReference>
<evidence type="ECO:0000256" key="2">
    <source>
        <dbReference type="ARBA" id="ARBA00009810"/>
    </source>
</evidence>
<feature type="domain" description="TonB-dependent receptor-like beta-barrel" evidence="13">
    <location>
        <begin position="392"/>
        <end position="932"/>
    </location>
</feature>
<dbReference type="GO" id="GO:0009279">
    <property type="term" value="C:cell outer membrane"/>
    <property type="evidence" value="ECO:0007669"/>
    <property type="project" value="UniProtKB-SubCell"/>
</dbReference>
<keyword evidence="12" id="KW-0732">Signal</keyword>
<evidence type="ECO:0000256" key="6">
    <source>
        <dbReference type="ARBA" id="ARBA00023077"/>
    </source>
</evidence>
<dbReference type="InterPro" id="IPR039426">
    <property type="entry name" value="TonB-dep_rcpt-like"/>
</dbReference>
<keyword evidence="9 10" id="KW-0998">Cell outer membrane</keyword>
<evidence type="ECO:0000259" key="13">
    <source>
        <dbReference type="Pfam" id="PF00593"/>
    </source>
</evidence>
<feature type="chain" id="PRO_5020363199" evidence="12">
    <location>
        <begin position="25"/>
        <end position="975"/>
    </location>
</feature>
<dbReference type="Pfam" id="PF07715">
    <property type="entry name" value="Plug"/>
    <property type="match status" value="1"/>
</dbReference>
<dbReference type="Gene3D" id="2.40.170.20">
    <property type="entry name" value="TonB-dependent receptor, beta-barrel domain"/>
    <property type="match status" value="1"/>
</dbReference>
<dbReference type="RefSeq" id="WP_133704180.1">
    <property type="nucleotide sequence ID" value="NZ_SNXS01000020.1"/>
</dbReference>
<evidence type="ECO:0000256" key="5">
    <source>
        <dbReference type="ARBA" id="ARBA00022692"/>
    </source>
</evidence>
<keyword evidence="8 15" id="KW-0675">Receptor</keyword>
<keyword evidence="5 10" id="KW-0812">Transmembrane</keyword>
<dbReference type="Gene3D" id="2.170.130.10">
    <property type="entry name" value="TonB-dependent receptor, plug domain"/>
    <property type="match status" value="1"/>
</dbReference>
<evidence type="ECO:0000256" key="7">
    <source>
        <dbReference type="ARBA" id="ARBA00023136"/>
    </source>
</evidence>
<dbReference type="Proteomes" id="UP000295361">
    <property type="component" value="Unassembled WGS sequence"/>
</dbReference>
<feature type="domain" description="TonB-dependent receptor plug" evidence="14">
    <location>
        <begin position="53"/>
        <end position="160"/>
    </location>
</feature>
<evidence type="ECO:0000256" key="12">
    <source>
        <dbReference type="SAM" id="SignalP"/>
    </source>
</evidence>
<dbReference type="InterPro" id="IPR012910">
    <property type="entry name" value="Plug_dom"/>
</dbReference>
<proteinExistence type="inferred from homology"/>
<feature type="signal peptide" evidence="12">
    <location>
        <begin position="1"/>
        <end position="24"/>
    </location>
</feature>
<name>A0A4V6PV06_9BURK</name>
<keyword evidence="6 11" id="KW-0798">TonB box</keyword>
<dbReference type="PROSITE" id="PS52016">
    <property type="entry name" value="TONB_DEPENDENT_REC_3"/>
    <property type="match status" value="1"/>
</dbReference>
<keyword evidence="3 10" id="KW-0813">Transport</keyword>
<dbReference type="InParanoid" id="A0A4V6PV06"/>
<evidence type="ECO:0000259" key="14">
    <source>
        <dbReference type="Pfam" id="PF07715"/>
    </source>
</evidence>
<evidence type="ECO:0000313" key="16">
    <source>
        <dbReference type="Proteomes" id="UP000295361"/>
    </source>
</evidence>
<evidence type="ECO:0000256" key="8">
    <source>
        <dbReference type="ARBA" id="ARBA00023170"/>
    </source>
</evidence>
<protein>
    <submittedName>
        <fullName evidence="15">TonB-dependent receptor-like protein</fullName>
    </submittedName>
</protein>
<comment type="caution">
    <text evidence="15">The sequence shown here is derived from an EMBL/GenBank/DDBJ whole genome shotgun (WGS) entry which is preliminary data.</text>
</comment>
<accession>A0A4V6PV06</accession>
<evidence type="ECO:0000256" key="11">
    <source>
        <dbReference type="RuleBase" id="RU003357"/>
    </source>
</evidence>
<keyword evidence="7 10" id="KW-0472">Membrane</keyword>
<dbReference type="OrthoDB" id="8530571at2"/>
<comment type="subcellular location">
    <subcellularLocation>
        <location evidence="1 10">Cell outer membrane</location>
        <topology evidence="1 10">Multi-pass membrane protein</topology>
    </subcellularLocation>
</comment>
<evidence type="ECO:0000256" key="3">
    <source>
        <dbReference type="ARBA" id="ARBA00022448"/>
    </source>
</evidence>
<organism evidence="15 16">
    <name type="scientific">Roseateles toxinivorans</name>
    <dbReference type="NCBI Taxonomy" id="270368"/>
    <lineage>
        <taxon>Bacteria</taxon>
        <taxon>Pseudomonadati</taxon>
        <taxon>Pseudomonadota</taxon>
        <taxon>Betaproteobacteria</taxon>
        <taxon>Burkholderiales</taxon>
        <taxon>Sphaerotilaceae</taxon>
        <taxon>Roseateles</taxon>
    </lineage>
</organism>
<comment type="similarity">
    <text evidence="2 10 11">Belongs to the TonB-dependent receptor family.</text>
</comment>